<sequence length="120" mass="12549">MNDIVRSAHGTIGGAMDAASSLLTMVRTRATDSQVSLQVAWESFKLIAAYRVEVVLAVFVLGLILAKLLDSCYAGESPLDALDLSSSLAFSCSLPTDLAVATTGPSMLSSIEPLVNQMNG</sequence>
<organism evidence="2 3">
    <name type="scientific">Aphanomyces astaci</name>
    <name type="common">Crayfish plague agent</name>
    <dbReference type="NCBI Taxonomy" id="112090"/>
    <lineage>
        <taxon>Eukaryota</taxon>
        <taxon>Sar</taxon>
        <taxon>Stramenopiles</taxon>
        <taxon>Oomycota</taxon>
        <taxon>Saprolegniomycetes</taxon>
        <taxon>Saprolegniales</taxon>
        <taxon>Verrucalvaceae</taxon>
        <taxon>Aphanomyces</taxon>
    </lineage>
</organism>
<keyword evidence="3" id="KW-1185">Reference proteome</keyword>
<dbReference type="EMBL" id="MZMZ02002753">
    <property type="protein sequence ID" value="RQM24241.1"/>
    <property type="molecule type" value="Genomic_DNA"/>
</dbReference>
<dbReference type="AlphaFoldDB" id="A0A3R7Y980"/>
<protein>
    <submittedName>
        <fullName evidence="2">Uncharacterized protein</fullName>
    </submittedName>
</protein>
<comment type="caution">
    <text evidence="2">The sequence shown here is derived from an EMBL/GenBank/DDBJ whole genome shotgun (WGS) entry which is preliminary data.</text>
</comment>
<dbReference type="Proteomes" id="UP000284702">
    <property type="component" value="Unassembled WGS sequence"/>
</dbReference>
<proteinExistence type="predicted"/>
<keyword evidence="1" id="KW-0472">Membrane</keyword>
<gene>
    <name evidence="2" type="ORF">B5M09_006303</name>
</gene>
<reference evidence="2" key="1">
    <citation type="submission" date="2018-07" db="EMBL/GenBank/DDBJ databases">
        <title>Annotation of Aphanomyces astaci genome assembly.</title>
        <authorList>
            <person name="Studholme D.J."/>
        </authorList>
    </citation>
    <scope>NUCLEOTIDE SEQUENCE [LARGE SCALE GENOMIC DNA]</scope>
    <source>
        <strain evidence="2">Pc</strain>
    </source>
</reference>
<feature type="transmembrane region" description="Helical" evidence="1">
    <location>
        <begin position="48"/>
        <end position="69"/>
    </location>
</feature>
<keyword evidence="1" id="KW-0812">Transmembrane</keyword>
<accession>A0A3R7Y980</accession>
<evidence type="ECO:0000256" key="1">
    <source>
        <dbReference type="SAM" id="Phobius"/>
    </source>
</evidence>
<evidence type="ECO:0000313" key="3">
    <source>
        <dbReference type="Proteomes" id="UP000284702"/>
    </source>
</evidence>
<evidence type="ECO:0000313" key="2">
    <source>
        <dbReference type="EMBL" id="RQM24241.1"/>
    </source>
</evidence>
<keyword evidence="1" id="KW-1133">Transmembrane helix</keyword>
<name>A0A3R7Y980_APHAT</name>